<name>A0ABS8L257_9HYPH</name>
<organism evidence="2 3">
    <name type="scientific">Reyranella aquatilis</name>
    <dbReference type="NCBI Taxonomy" id="2035356"/>
    <lineage>
        <taxon>Bacteria</taxon>
        <taxon>Pseudomonadati</taxon>
        <taxon>Pseudomonadota</taxon>
        <taxon>Alphaproteobacteria</taxon>
        <taxon>Hyphomicrobiales</taxon>
        <taxon>Reyranellaceae</taxon>
        <taxon>Reyranella</taxon>
    </lineage>
</organism>
<feature type="compositionally biased region" description="Pro residues" evidence="1">
    <location>
        <begin position="31"/>
        <end position="51"/>
    </location>
</feature>
<accession>A0ABS8L257</accession>
<feature type="compositionally biased region" description="Basic and acidic residues" evidence="1">
    <location>
        <begin position="333"/>
        <end position="354"/>
    </location>
</feature>
<evidence type="ECO:0000313" key="3">
    <source>
        <dbReference type="Proteomes" id="UP001198862"/>
    </source>
</evidence>
<feature type="compositionally biased region" description="Low complexity" evidence="1">
    <location>
        <begin position="97"/>
        <end position="119"/>
    </location>
</feature>
<sequence>MSAALLLSLSYPAASQGPMGPGGGAMTPQPRVAPPPPPPIPPPVMAPPAPGLQPGAPAGPAPRTGSASGSDVAPQPQVAPAPVPSTPVQPVPRDRPPATATTATGSPPAAAPAVPSVDRTAALGSATRGLQPARDVPLVATDDKGGNRTQVRTDGKGQFSLGTLAPGVRDLALPLADLQRALPTGTKRLPSVTVSLVVPAAPGAGPRGNLVVHTYVRPDPKKDIRARITVPRNGGGTIVDWGDGTPPVDTVRDGWPVNVGGGRGPVDTIGTVSFVRKFEKMGFIQMDPCTPWWHCEPPPDSDPPPMDDPWTEILPEGDPPPDDPFIEIVELDDPPKDDPPRDRPPWEDPPKDDPPPPQTGEKGTFDVGPLRPGIREIRLGLPIAEPPRPPVKVALLLPVEPRAAVEAINAGGRPPRVGEKDRLHLVEHIYAPDTTAQTLRVRISMAKDGSGALVDWGDGTPITDVKRDGKPIAAASVDREAVGRILFLGPKKKQP</sequence>
<keyword evidence="3" id="KW-1185">Reference proteome</keyword>
<evidence type="ECO:0000256" key="1">
    <source>
        <dbReference type="SAM" id="MobiDB-lite"/>
    </source>
</evidence>
<comment type="caution">
    <text evidence="2">The sequence shown here is derived from an EMBL/GenBank/DDBJ whole genome shotgun (WGS) entry which is preliminary data.</text>
</comment>
<proteinExistence type="predicted"/>
<reference evidence="2 3" key="1">
    <citation type="submission" date="2021-11" db="EMBL/GenBank/DDBJ databases">
        <authorList>
            <person name="Lee D.-H."/>
            <person name="Kim S.-B."/>
        </authorList>
    </citation>
    <scope>NUCLEOTIDE SEQUENCE [LARGE SCALE GENOMIC DNA]</scope>
    <source>
        <strain evidence="2 3">KCTC 52223</strain>
    </source>
</reference>
<feature type="compositionally biased region" description="Low complexity" evidence="1">
    <location>
        <begin position="1"/>
        <end position="18"/>
    </location>
</feature>
<evidence type="ECO:0000313" key="2">
    <source>
        <dbReference type="EMBL" id="MCC8432409.1"/>
    </source>
</evidence>
<feature type="region of interest" description="Disordered" evidence="1">
    <location>
        <begin position="1"/>
        <end position="158"/>
    </location>
</feature>
<feature type="compositionally biased region" description="Pro residues" evidence="1">
    <location>
        <begin position="77"/>
        <end position="90"/>
    </location>
</feature>
<feature type="compositionally biased region" description="Pro residues" evidence="1">
    <location>
        <begin position="296"/>
        <end position="307"/>
    </location>
</feature>
<gene>
    <name evidence="2" type="ORF">LJ725_25825</name>
</gene>
<feature type="region of interest" description="Disordered" evidence="1">
    <location>
        <begin position="293"/>
        <end position="371"/>
    </location>
</feature>
<feature type="compositionally biased region" description="Basic and acidic residues" evidence="1">
    <location>
        <begin position="141"/>
        <end position="155"/>
    </location>
</feature>
<feature type="compositionally biased region" description="Acidic residues" evidence="1">
    <location>
        <begin position="319"/>
        <end position="332"/>
    </location>
</feature>
<dbReference type="Proteomes" id="UP001198862">
    <property type="component" value="Unassembled WGS sequence"/>
</dbReference>
<dbReference type="EMBL" id="JAJISD010000014">
    <property type="protein sequence ID" value="MCC8432409.1"/>
    <property type="molecule type" value="Genomic_DNA"/>
</dbReference>
<protein>
    <submittedName>
        <fullName evidence="2">Uncharacterized protein</fullName>
    </submittedName>
</protein>
<feature type="compositionally biased region" description="Low complexity" evidence="1">
    <location>
        <begin position="52"/>
        <end position="76"/>
    </location>
</feature>